<feature type="transmembrane region" description="Helical" evidence="6">
    <location>
        <begin position="35"/>
        <end position="60"/>
    </location>
</feature>
<keyword evidence="2" id="KW-1003">Cell membrane</keyword>
<keyword evidence="5 6" id="KW-0472">Membrane</keyword>
<keyword evidence="4 6" id="KW-1133">Transmembrane helix</keyword>
<dbReference type="InterPro" id="IPR044035">
    <property type="entry name" value="DUF5698"/>
</dbReference>
<evidence type="ECO:0000256" key="4">
    <source>
        <dbReference type="ARBA" id="ARBA00022989"/>
    </source>
</evidence>
<dbReference type="RefSeq" id="WP_066229450.1">
    <property type="nucleotide sequence ID" value="NZ_JARSOS010000032.1"/>
</dbReference>
<evidence type="ECO:0000256" key="6">
    <source>
        <dbReference type="SAM" id="Phobius"/>
    </source>
</evidence>
<sequence>MDLDYLGYLIILLAKVVEVSLATIRTVFISKGEKIYASLIGFVEVLIWLKVVSVVIIGISEDPYKMVVYAIGFAIGNYFGLILETKLPIGLITIQVIVEETVGPELAEHLRKQKVAVTILKGEGRDTSKNILILHLKRKMKDKVIHDIREKVEKALITVSDVRLVHGGYGLLRK</sequence>
<dbReference type="EMBL" id="JARTFS010000001">
    <property type="protein sequence ID" value="MED4399995.1"/>
    <property type="molecule type" value="Genomic_DNA"/>
</dbReference>
<feature type="domain" description="DUF2179" evidence="7">
    <location>
        <begin position="117"/>
        <end position="167"/>
    </location>
</feature>
<evidence type="ECO:0000313" key="9">
    <source>
        <dbReference type="EMBL" id="MED4399995.1"/>
    </source>
</evidence>
<organism evidence="9 10">
    <name type="scientific">Metabacillus fastidiosus</name>
    <dbReference type="NCBI Taxonomy" id="1458"/>
    <lineage>
        <taxon>Bacteria</taxon>
        <taxon>Bacillati</taxon>
        <taxon>Bacillota</taxon>
        <taxon>Bacilli</taxon>
        <taxon>Bacillales</taxon>
        <taxon>Bacillaceae</taxon>
        <taxon>Metabacillus</taxon>
    </lineage>
</organism>
<evidence type="ECO:0000256" key="1">
    <source>
        <dbReference type="ARBA" id="ARBA00004651"/>
    </source>
</evidence>
<feature type="transmembrane region" description="Helical" evidence="6">
    <location>
        <begin position="66"/>
        <end position="83"/>
    </location>
</feature>
<reference evidence="9 10" key="1">
    <citation type="submission" date="2023-03" db="EMBL/GenBank/DDBJ databases">
        <title>Bacillus Genome Sequencing.</title>
        <authorList>
            <person name="Dunlap C."/>
        </authorList>
    </citation>
    <scope>NUCLEOTIDE SEQUENCE [LARGE SCALE GENOMIC DNA]</scope>
    <source>
        <strain evidence="9 10">NRS-1717</strain>
    </source>
</reference>
<name>A0ABU6NS65_9BACI</name>
<dbReference type="GeneID" id="301141154"/>
<evidence type="ECO:0000259" key="8">
    <source>
        <dbReference type="Pfam" id="PF18955"/>
    </source>
</evidence>
<proteinExistence type="predicted"/>
<protein>
    <submittedName>
        <fullName evidence="9">DUF5698 domain-containing protein</fullName>
    </submittedName>
</protein>
<dbReference type="Proteomes" id="UP001342826">
    <property type="component" value="Unassembled WGS sequence"/>
</dbReference>
<evidence type="ECO:0000256" key="3">
    <source>
        <dbReference type="ARBA" id="ARBA00022692"/>
    </source>
</evidence>
<feature type="domain" description="DUF5698" evidence="8">
    <location>
        <begin position="23"/>
        <end position="80"/>
    </location>
</feature>
<keyword evidence="10" id="KW-1185">Reference proteome</keyword>
<dbReference type="PANTHER" id="PTHR40060">
    <property type="entry name" value="UPF0316 PROTEIN YEBE"/>
    <property type="match status" value="1"/>
</dbReference>
<evidence type="ECO:0000256" key="2">
    <source>
        <dbReference type="ARBA" id="ARBA00022475"/>
    </source>
</evidence>
<comment type="subcellular location">
    <subcellularLocation>
        <location evidence="1">Cell membrane</location>
        <topology evidence="1">Multi-pass membrane protein</topology>
    </subcellularLocation>
</comment>
<evidence type="ECO:0000313" key="10">
    <source>
        <dbReference type="Proteomes" id="UP001342826"/>
    </source>
</evidence>
<feature type="transmembrane region" description="Helical" evidence="6">
    <location>
        <begin position="6"/>
        <end position="28"/>
    </location>
</feature>
<evidence type="ECO:0000259" key="7">
    <source>
        <dbReference type="Pfam" id="PF10035"/>
    </source>
</evidence>
<keyword evidence="3 6" id="KW-0812">Transmembrane</keyword>
<comment type="caution">
    <text evidence="9">The sequence shown here is derived from an EMBL/GenBank/DDBJ whole genome shotgun (WGS) entry which is preliminary data.</text>
</comment>
<accession>A0ABU6NS65</accession>
<dbReference type="Pfam" id="PF18955">
    <property type="entry name" value="DUF5698"/>
    <property type="match status" value="1"/>
</dbReference>
<dbReference type="InterPro" id="IPR022930">
    <property type="entry name" value="UPF0316"/>
</dbReference>
<dbReference type="InterPro" id="IPR019264">
    <property type="entry name" value="DUF2179"/>
</dbReference>
<gene>
    <name evidence="9" type="ORF">P9271_01285</name>
</gene>
<dbReference type="Pfam" id="PF10035">
    <property type="entry name" value="DUF2179"/>
    <property type="match status" value="1"/>
</dbReference>
<dbReference type="PANTHER" id="PTHR40060:SF1">
    <property type="entry name" value="UPF0316 PROTEIN YEBE"/>
    <property type="match status" value="1"/>
</dbReference>
<evidence type="ECO:0000256" key="5">
    <source>
        <dbReference type="ARBA" id="ARBA00023136"/>
    </source>
</evidence>
<dbReference type="CDD" id="cd16381">
    <property type="entry name" value="YitT_C_like_1"/>
    <property type="match status" value="1"/>
</dbReference>